<name>A0A317DW84_9PROT</name>
<dbReference type="CDD" id="cd03801">
    <property type="entry name" value="GT4_PimA-like"/>
    <property type="match status" value="1"/>
</dbReference>
<comment type="caution">
    <text evidence="2">The sequence shown here is derived from an EMBL/GenBank/DDBJ whole genome shotgun (WGS) entry which is preliminary data.</text>
</comment>
<dbReference type="GO" id="GO:0016757">
    <property type="term" value="F:glycosyltransferase activity"/>
    <property type="evidence" value="ECO:0007669"/>
    <property type="project" value="InterPro"/>
</dbReference>
<proteinExistence type="predicted"/>
<organism evidence="2 3">
    <name type="scientific">Zavarzinia compransoris</name>
    <dbReference type="NCBI Taxonomy" id="1264899"/>
    <lineage>
        <taxon>Bacteria</taxon>
        <taxon>Pseudomonadati</taxon>
        <taxon>Pseudomonadota</taxon>
        <taxon>Alphaproteobacteria</taxon>
        <taxon>Rhodospirillales</taxon>
        <taxon>Zavarziniaceae</taxon>
        <taxon>Zavarzinia</taxon>
    </lineage>
</organism>
<evidence type="ECO:0000259" key="1">
    <source>
        <dbReference type="Pfam" id="PF00534"/>
    </source>
</evidence>
<dbReference type="PANTHER" id="PTHR12526:SF636">
    <property type="entry name" value="BLL3647 PROTEIN"/>
    <property type="match status" value="1"/>
</dbReference>
<gene>
    <name evidence="2" type="ORF">DKG75_19820</name>
</gene>
<dbReference type="Gene3D" id="3.40.50.2000">
    <property type="entry name" value="Glycogen Phosphorylase B"/>
    <property type="match status" value="1"/>
</dbReference>
<accession>A0A317DW84</accession>
<dbReference type="Proteomes" id="UP000246077">
    <property type="component" value="Unassembled WGS sequence"/>
</dbReference>
<dbReference type="PANTHER" id="PTHR12526">
    <property type="entry name" value="GLYCOSYLTRANSFERASE"/>
    <property type="match status" value="1"/>
</dbReference>
<sequence length="624" mass="68274">MTRKAVALFSPLPPLRNGIAGYTEAFLPALGDAFDIYAVIDDSAPVPAIARPTLTMTEYRHYDASFAGAGHLYQLGNNPDHVYMLPAMAARPGLTTVHDLSLHHLFDLSLRRGADGRSYRDLMFECYGAKGEALVDDQRRGNGRSAAHYTELSFLPWVVRHSIGTVTHSRTGRLRLTALPPHKPVFVLPHPYHERASPYIGDRYGARLRARAQLGLVSEDVQILALGFVTRSKRLDLVLEALAAVRRSGRRAHLIVVGELRPEEYDLVADIERLDLASHVTLRGYVHSDDMFAYLAACDILVNLRYPSVGETSGALCNGIAIGCCSLVTDIGAFAELPDDVSLKIPIDEMNAEGVTWRLQSLIDKPDLRRFYERNAAAMGERVLDLDRVAEQYVAMIEKTLFPVAASAPGWSAPVASLPKIARRRIEDQAAALAQRMAPERAVGTMWWRELYLPLGGAGRLAVISDNALAARLARESFGWTEGLEALSIEAFLAGDDGERAEIALLDLEASDFMGRFDAWMDGCRRRLPMGALLIVNLRSDEMAEAAHPERLALEAGMARFGFQIRHYSNHFSEIVTAGAAVPAAAVESSVIAVRGSDACFAGGNLLDQHFVGFAPLPALDIAR</sequence>
<dbReference type="SUPFAM" id="SSF53756">
    <property type="entry name" value="UDP-Glycosyltransferase/glycogen phosphorylase"/>
    <property type="match status" value="1"/>
</dbReference>
<dbReference type="RefSeq" id="WP_109922927.1">
    <property type="nucleotide sequence ID" value="NZ_QGLF01000006.1"/>
</dbReference>
<dbReference type="EMBL" id="QGLF01000006">
    <property type="protein sequence ID" value="PWR18220.1"/>
    <property type="molecule type" value="Genomic_DNA"/>
</dbReference>
<reference evidence="3" key="1">
    <citation type="submission" date="2018-05" db="EMBL/GenBank/DDBJ databases">
        <title>Zavarzinia sp. HR-AS.</title>
        <authorList>
            <person name="Lee Y."/>
            <person name="Jeon C.O."/>
        </authorList>
    </citation>
    <scope>NUCLEOTIDE SEQUENCE [LARGE SCALE GENOMIC DNA]</scope>
    <source>
        <strain evidence="3">DSM 1231</strain>
    </source>
</reference>
<evidence type="ECO:0000313" key="2">
    <source>
        <dbReference type="EMBL" id="PWR18220.1"/>
    </source>
</evidence>
<dbReference type="Pfam" id="PF00534">
    <property type="entry name" value="Glycos_transf_1"/>
    <property type="match status" value="1"/>
</dbReference>
<keyword evidence="3" id="KW-1185">Reference proteome</keyword>
<protein>
    <recommendedName>
        <fullName evidence="1">Glycosyl transferase family 1 domain-containing protein</fullName>
    </recommendedName>
</protein>
<evidence type="ECO:0000313" key="3">
    <source>
        <dbReference type="Proteomes" id="UP000246077"/>
    </source>
</evidence>
<feature type="domain" description="Glycosyl transferase family 1" evidence="1">
    <location>
        <begin position="210"/>
        <end position="377"/>
    </location>
</feature>
<dbReference type="InterPro" id="IPR001296">
    <property type="entry name" value="Glyco_trans_1"/>
</dbReference>
<dbReference type="AlphaFoldDB" id="A0A317DW84"/>
<dbReference type="OrthoDB" id="9801609at2"/>